<proteinExistence type="predicted"/>
<evidence type="ECO:0000313" key="2">
    <source>
        <dbReference type="EMBL" id="GLS67065.1"/>
    </source>
</evidence>
<sequence>MHCANMAKLLPLGLSRASVIVAGLLTPTSLMSWTHIVELVHASEFESSNMLDDPALPHAVDAVAAHDAFSIRTLPGLEPAAGGEMSAPRRTDILRGDEGHRGARP</sequence>
<comment type="caution">
    <text evidence="2">The sequence shown here is derived from an EMBL/GenBank/DDBJ whole genome shotgun (WGS) entry which is preliminary data.</text>
</comment>
<organism evidence="2 3">
    <name type="scientific">Methylobacterium oxalidis</name>
    <dbReference type="NCBI Taxonomy" id="944322"/>
    <lineage>
        <taxon>Bacteria</taxon>
        <taxon>Pseudomonadati</taxon>
        <taxon>Pseudomonadota</taxon>
        <taxon>Alphaproteobacteria</taxon>
        <taxon>Hyphomicrobiales</taxon>
        <taxon>Methylobacteriaceae</taxon>
        <taxon>Methylobacterium</taxon>
    </lineage>
</organism>
<name>A0ABQ6DSB9_9HYPH</name>
<gene>
    <name evidence="2" type="ORF">GCM10007888_54480</name>
</gene>
<evidence type="ECO:0000313" key="3">
    <source>
        <dbReference type="Proteomes" id="UP001156856"/>
    </source>
</evidence>
<dbReference type="EMBL" id="BSPK01000110">
    <property type="protein sequence ID" value="GLS67065.1"/>
    <property type="molecule type" value="Genomic_DNA"/>
</dbReference>
<keyword evidence="3" id="KW-1185">Reference proteome</keyword>
<feature type="region of interest" description="Disordered" evidence="1">
    <location>
        <begin position="76"/>
        <end position="105"/>
    </location>
</feature>
<dbReference type="Proteomes" id="UP001156856">
    <property type="component" value="Unassembled WGS sequence"/>
</dbReference>
<reference evidence="3" key="1">
    <citation type="journal article" date="2019" name="Int. J. Syst. Evol. Microbiol.">
        <title>The Global Catalogue of Microorganisms (GCM) 10K type strain sequencing project: providing services to taxonomists for standard genome sequencing and annotation.</title>
        <authorList>
            <consortium name="The Broad Institute Genomics Platform"/>
            <consortium name="The Broad Institute Genome Sequencing Center for Infectious Disease"/>
            <person name="Wu L."/>
            <person name="Ma J."/>
        </authorList>
    </citation>
    <scope>NUCLEOTIDE SEQUENCE [LARGE SCALE GENOMIC DNA]</scope>
    <source>
        <strain evidence="3">NBRC 107715</strain>
    </source>
</reference>
<accession>A0ABQ6DSB9</accession>
<protein>
    <submittedName>
        <fullName evidence="2">Uncharacterized protein</fullName>
    </submittedName>
</protein>
<feature type="compositionally biased region" description="Basic and acidic residues" evidence="1">
    <location>
        <begin position="87"/>
        <end position="105"/>
    </location>
</feature>
<evidence type="ECO:0000256" key="1">
    <source>
        <dbReference type="SAM" id="MobiDB-lite"/>
    </source>
</evidence>